<reference evidence="1" key="1">
    <citation type="submission" date="2020-04" db="EMBL/GenBank/DDBJ databases">
        <authorList>
            <person name="Chiriac C."/>
            <person name="Salcher M."/>
            <person name="Ghai R."/>
            <person name="Kavagutti S V."/>
        </authorList>
    </citation>
    <scope>NUCLEOTIDE SEQUENCE</scope>
</reference>
<accession>A0A6J5L0G0</accession>
<dbReference type="EMBL" id="LR798245">
    <property type="protein sequence ID" value="CAB5216950.1"/>
    <property type="molecule type" value="Genomic_DNA"/>
</dbReference>
<name>A0A6J5L0G0_9CAUD</name>
<proteinExistence type="predicted"/>
<evidence type="ECO:0000313" key="2">
    <source>
        <dbReference type="EMBL" id="CAB5216950.1"/>
    </source>
</evidence>
<gene>
    <name evidence="1" type="ORF">UFOVP103_30</name>
    <name evidence="2" type="ORF">UFOVP197_25</name>
</gene>
<evidence type="ECO:0000313" key="1">
    <source>
        <dbReference type="EMBL" id="CAB4128248.1"/>
    </source>
</evidence>
<dbReference type="EMBL" id="LR796223">
    <property type="protein sequence ID" value="CAB4128248.1"/>
    <property type="molecule type" value="Genomic_DNA"/>
</dbReference>
<protein>
    <submittedName>
        <fullName evidence="1">Uncharacterized protein</fullName>
    </submittedName>
</protein>
<organism evidence="1">
    <name type="scientific">uncultured Caudovirales phage</name>
    <dbReference type="NCBI Taxonomy" id="2100421"/>
    <lineage>
        <taxon>Viruses</taxon>
        <taxon>Duplodnaviria</taxon>
        <taxon>Heunggongvirae</taxon>
        <taxon>Uroviricota</taxon>
        <taxon>Caudoviricetes</taxon>
        <taxon>Peduoviridae</taxon>
        <taxon>Maltschvirus</taxon>
        <taxon>Maltschvirus maltsch</taxon>
    </lineage>
</organism>
<sequence>MLKNLVKPDEFVYVTSLQMKIIESCATPKKIETITIECNRAGSVVARVIRSLIDLGHLKQNELRFSAIQKNYIVAAFKDVSKFNTATGPILFEIAPIERFIPTKEIKDEVSKMNKSKITRSEIAKKLNLTKSQVLWTLLTEANDENKNREIG</sequence>